<name>A0ABX2IB49_9RHOO</name>
<proteinExistence type="predicted"/>
<evidence type="ECO:0000256" key="1">
    <source>
        <dbReference type="SAM" id="Phobius"/>
    </source>
</evidence>
<dbReference type="EMBL" id="JABCSC020000001">
    <property type="protein sequence ID" value="NSL53630.1"/>
    <property type="molecule type" value="Genomic_DNA"/>
</dbReference>
<gene>
    <name evidence="2" type="ORF">HJ583_001190</name>
</gene>
<keyword evidence="1" id="KW-1133">Transmembrane helix</keyword>
<keyword evidence="3" id="KW-1185">Reference proteome</keyword>
<feature type="transmembrane region" description="Helical" evidence="1">
    <location>
        <begin position="45"/>
        <end position="65"/>
    </location>
</feature>
<dbReference type="RefSeq" id="WP_170019797.1">
    <property type="nucleotide sequence ID" value="NZ_JABCSC020000001.1"/>
</dbReference>
<evidence type="ECO:0000313" key="3">
    <source>
        <dbReference type="Proteomes" id="UP000778523"/>
    </source>
</evidence>
<accession>A0ABX2IB49</accession>
<sequence length="291" mass="31033">MNQTASSLRHHGLAHLPQARRVSPLRCFSWLAAGWRLFAAHPADWILMALGAFALLAVSTLLVPIPLIGPILPPLLLALLMGGMLEAADKQLHPDRSPLERMENGQWIEIEPNTAHTGFVTLFSGFRRHAGNLTLVGLFYAIPLVLLHLLAYLALSGGLLVSLLGISLGATVNSLAASAMGVLADLGVALGAFLLLWGMMLLALLLAPALIMKDNIASFDAMRLSLKASLRNPGAMFMLAIMFYLLFILALLPAGLGILIYIPVVVGAVQAAHTELFEPDPEPPLPNGANT</sequence>
<evidence type="ECO:0000313" key="2">
    <source>
        <dbReference type="EMBL" id="NSL53630.1"/>
    </source>
</evidence>
<keyword evidence="1" id="KW-0812">Transmembrane</keyword>
<feature type="transmembrane region" description="Helical" evidence="1">
    <location>
        <begin position="186"/>
        <end position="212"/>
    </location>
</feature>
<feature type="transmembrane region" description="Helical" evidence="1">
    <location>
        <begin position="133"/>
        <end position="166"/>
    </location>
</feature>
<feature type="transmembrane region" description="Helical" evidence="1">
    <location>
        <begin position="233"/>
        <end position="262"/>
    </location>
</feature>
<comment type="caution">
    <text evidence="2">The sequence shown here is derived from an EMBL/GenBank/DDBJ whole genome shotgun (WGS) entry which is preliminary data.</text>
</comment>
<evidence type="ECO:0008006" key="4">
    <source>
        <dbReference type="Google" id="ProtNLM"/>
    </source>
</evidence>
<protein>
    <recommendedName>
        <fullName evidence="4">Transmembrane protein</fullName>
    </recommendedName>
</protein>
<organism evidence="2 3">
    <name type="scientific">Uliginosibacterium aquaticum</name>
    <dbReference type="NCBI Taxonomy" id="2731212"/>
    <lineage>
        <taxon>Bacteria</taxon>
        <taxon>Pseudomonadati</taxon>
        <taxon>Pseudomonadota</taxon>
        <taxon>Betaproteobacteria</taxon>
        <taxon>Rhodocyclales</taxon>
        <taxon>Zoogloeaceae</taxon>
        <taxon>Uliginosibacterium</taxon>
    </lineage>
</organism>
<reference evidence="2 3" key="1">
    <citation type="submission" date="2020-06" db="EMBL/GenBank/DDBJ databases">
        <title>Draft genome of Uliginosibacterium sp. IMCC34675.</title>
        <authorList>
            <person name="Song J."/>
        </authorList>
    </citation>
    <scope>NUCLEOTIDE SEQUENCE [LARGE SCALE GENOMIC DNA]</scope>
    <source>
        <strain evidence="2 3">IMCC34675</strain>
    </source>
</reference>
<keyword evidence="1" id="KW-0472">Membrane</keyword>
<dbReference type="Proteomes" id="UP000778523">
    <property type="component" value="Unassembled WGS sequence"/>
</dbReference>